<evidence type="ECO:0000256" key="1">
    <source>
        <dbReference type="ARBA" id="ARBA00004370"/>
    </source>
</evidence>
<dbReference type="EMBL" id="CAEZTT010000140">
    <property type="protein sequence ID" value="CAB4582969.1"/>
    <property type="molecule type" value="Genomic_DNA"/>
</dbReference>
<gene>
    <name evidence="7" type="ORF">UFOPK1726_01043</name>
</gene>
<keyword evidence="5" id="KW-0472">Membrane</keyword>
<comment type="subcellular location">
    <subcellularLocation>
        <location evidence="1">Membrane</location>
    </subcellularLocation>
</comment>
<dbReference type="Gene3D" id="1.10.520.20">
    <property type="entry name" value="N-terminal domain of the delta subunit of the F1F0-ATP synthase"/>
    <property type="match status" value="1"/>
</dbReference>
<keyword evidence="6" id="KW-0066">ATP synthesis</keyword>
<organism evidence="7">
    <name type="scientific">freshwater metagenome</name>
    <dbReference type="NCBI Taxonomy" id="449393"/>
    <lineage>
        <taxon>unclassified sequences</taxon>
        <taxon>metagenomes</taxon>
        <taxon>ecological metagenomes</taxon>
    </lineage>
</organism>
<dbReference type="InterPro" id="IPR026015">
    <property type="entry name" value="ATP_synth_OSCP/delta_N_sf"/>
</dbReference>
<dbReference type="SUPFAM" id="SSF47928">
    <property type="entry name" value="N-terminal domain of the delta subunit of the F1F0-ATP synthase"/>
    <property type="match status" value="1"/>
</dbReference>
<dbReference type="NCBIfam" id="NF009967">
    <property type="entry name" value="PRK13430.1"/>
    <property type="match status" value="1"/>
</dbReference>
<proteinExistence type="inferred from homology"/>
<evidence type="ECO:0000256" key="2">
    <source>
        <dbReference type="ARBA" id="ARBA00022448"/>
    </source>
</evidence>
<dbReference type="PRINTS" id="PR00125">
    <property type="entry name" value="ATPASEDELTA"/>
</dbReference>
<evidence type="ECO:0000256" key="5">
    <source>
        <dbReference type="ARBA" id="ARBA00023136"/>
    </source>
</evidence>
<sequence>MLSASNQSQLEVLKLADAVAGDLAVEVASGVLAAANVIEREIQLRNLLTDGGRTPQSRSKLAEDLFGGQLSAAAVDLIKATVAMRWSSGTELVEVLEQAGYRALFSAAEHDQVLDRVEEEVFIFARLVAQNGELQMGLTNPAYDAAAKSRLVENLISSSAHPYTVKVLSHVAANLRGRRTDRVFEQVADLAAARRSRLRAKLRVAISLDDKQRTRLTDALTKIYQKPIHLDEVIDPAVIGGIEVRVADDVIDGTIAGRLRQARHQVAG</sequence>
<dbReference type="InterPro" id="IPR000711">
    <property type="entry name" value="ATPase_OSCP/dsu"/>
</dbReference>
<dbReference type="GO" id="GO:0046933">
    <property type="term" value="F:proton-transporting ATP synthase activity, rotational mechanism"/>
    <property type="evidence" value="ECO:0007669"/>
    <property type="project" value="InterPro"/>
</dbReference>
<keyword evidence="4" id="KW-0406">Ion transport</keyword>
<dbReference type="HAMAP" id="MF_01416">
    <property type="entry name" value="ATP_synth_delta_bact"/>
    <property type="match status" value="1"/>
</dbReference>
<keyword evidence="3" id="KW-0375">Hydrogen ion transport</keyword>
<dbReference type="GO" id="GO:0016020">
    <property type="term" value="C:membrane"/>
    <property type="evidence" value="ECO:0007669"/>
    <property type="project" value="UniProtKB-SubCell"/>
</dbReference>
<evidence type="ECO:0000256" key="3">
    <source>
        <dbReference type="ARBA" id="ARBA00022781"/>
    </source>
</evidence>
<accession>A0A6J6F5T2</accession>
<dbReference type="PANTHER" id="PTHR11910">
    <property type="entry name" value="ATP SYNTHASE DELTA CHAIN"/>
    <property type="match status" value="1"/>
</dbReference>
<evidence type="ECO:0000256" key="4">
    <source>
        <dbReference type="ARBA" id="ARBA00023065"/>
    </source>
</evidence>
<keyword evidence="2" id="KW-0813">Transport</keyword>
<dbReference type="Pfam" id="PF00213">
    <property type="entry name" value="OSCP"/>
    <property type="match status" value="1"/>
</dbReference>
<dbReference type="AlphaFoldDB" id="A0A6J6F5T2"/>
<protein>
    <submittedName>
        <fullName evidence="7">Unannotated protein</fullName>
    </submittedName>
</protein>
<evidence type="ECO:0000313" key="7">
    <source>
        <dbReference type="EMBL" id="CAB4582969.1"/>
    </source>
</evidence>
<dbReference type="NCBIfam" id="TIGR01145">
    <property type="entry name" value="ATP_synt_delta"/>
    <property type="match status" value="1"/>
</dbReference>
<name>A0A6J6F5T2_9ZZZZ</name>
<evidence type="ECO:0000256" key="6">
    <source>
        <dbReference type="ARBA" id="ARBA00023310"/>
    </source>
</evidence>
<reference evidence="7" key="1">
    <citation type="submission" date="2020-05" db="EMBL/GenBank/DDBJ databases">
        <authorList>
            <person name="Chiriac C."/>
            <person name="Salcher M."/>
            <person name="Ghai R."/>
            <person name="Kavagutti S V."/>
        </authorList>
    </citation>
    <scope>NUCLEOTIDE SEQUENCE</scope>
</reference>